<protein>
    <recommendedName>
        <fullName evidence="1">GT44 domain-containing protein</fullName>
    </recommendedName>
</protein>
<reference evidence="2" key="2">
    <citation type="submission" date="2018-06" db="EMBL/GenBank/DDBJ databases">
        <authorList>
            <person name="Martins R.C."/>
            <person name="Perdigao-Neto L.V."/>
            <person name="Costa S.F."/>
            <person name="Levin A.S.S."/>
        </authorList>
    </citation>
    <scope>NUCLEOTIDE SEQUENCE</scope>
    <source>
        <strain evidence="2">1283</strain>
    </source>
</reference>
<dbReference type="EMBL" id="QJQB01000010">
    <property type="protein sequence ID" value="PYA75281.1"/>
    <property type="molecule type" value="Genomic_DNA"/>
</dbReference>
<dbReference type="InterPro" id="IPR024770">
    <property type="entry name" value="TcdA/TcdB_cat"/>
</dbReference>
<proteinExistence type="predicted"/>
<dbReference type="SUPFAM" id="SSF53448">
    <property type="entry name" value="Nucleotide-diphospho-sugar transferases"/>
    <property type="match status" value="1"/>
</dbReference>
<feature type="domain" description="GT44" evidence="1">
    <location>
        <begin position="132"/>
        <end position="177"/>
    </location>
</feature>
<evidence type="ECO:0000313" key="2">
    <source>
        <dbReference type="EMBL" id="PYA75281.1"/>
    </source>
</evidence>
<dbReference type="Proteomes" id="UP000247823">
    <property type="component" value="Unassembled WGS sequence"/>
</dbReference>
<reference evidence="2" key="1">
    <citation type="submission" date="2018-06" db="EMBL/GenBank/DDBJ databases">
        <title>Serratia marcescens genome sequencing and assembly.</title>
        <authorList>
            <person name="Martins R.C.R."/>
            <person name="Perdigao-Neto L.V."/>
            <person name="Costa S.F."/>
            <person name="Levin A.S.S."/>
        </authorList>
    </citation>
    <scope>NUCLEOTIDE SEQUENCE</scope>
    <source>
        <strain evidence="2">1283</strain>
    </source>
</reference>
<dbReference type="RefSeq" id="WP_094460862.1">
    <property type="nucleotide sequence ID" value="NZ_JAKVUL010000419.1"/>
</dbReference>
<keyword evidence="3" id="KW-1185">Reference proteome</keyword>
<sequence length="526" mass="60670">MKPSKSIIALREKIIHSNKFEPSKSELKHANEIEVLLDILNIVYIDIIPKSANTQTIDNITSVANTFSACVEAYESGNLKSIFKNLIFVEELIENIEHNFTNTPTKEIRDKLEFLYSASTKLIHNNYLTNNIIHFVWIGSITNERLKYLELWAECNKGFRIMFWIDPLTFLADTLLKEKKRVLQYEKDEGKALILQSECWLFSQKNTGTNDEKIVRYFNKNGTELDLEFYSHISDQALSDLSLRHANIEVMDINILIEKEEYCHENDIYNFEIFFRTNLAAASDVIRLLILYEFGGIYIDIDTLPKINKDLIGGDLPPAMSDTSCNEALEVMNNMRIVEKYWKQKSIAIKKLNKINVYPGAHSISDVISTNSKVISHEQFFDRLGKITTPFDLPLISRRHKEKNVFFSNVIIANSRSITIRLAMQIVKENYKELIRRIQFNHLNDFVINYAFDGYLNDSRITLNLSGPGVLLRAIFLSIIELLKLPENISENALLGFVNTHLSFVDHTMDTEMGLTSSWIKKKAES</sequence>
<dbReference type="InterPro" id="IPR029044">
    <property type="entry name" value="Nucleotide-diphossugar_trans"/>
</dbReference>
<accession>A0ABX5NJF9</accession>
<feature type="domain" description="GT44" evidence="1">
    <location>
        <begin position="201"/>
        <end position="444"/>
    </location>
</feature>
<evidence type="ECO:0000313" key="3">
    <source>
        <dbReference type="Proteomes" id="UP000247823"/>
    </source>
</evidence>
<dbReference type="Gene3D" id="3.90.550.20">
    <property type="match status" value="1"/>
</dbReference>
<name>A0ABX5NJF9_SERMA</name>
<organism evidence="2 3">
    <name type="scientific">Serratia marcescens</name>
    <dbReference type="NCBI Taxonomy" id="615"/>
    <lineage>
        <taxon>Bacteria</taxon>
        <taxon>Pseudomonadati</taxon>
        <taxon>Pseudomonadota</taxon>
        <taxon>Gammaproteobacteria</taxon>
        <taxon>Enterobacterales</taxon>
        <taxon>Yersiniaceae</taxon>
        <taxon>Serratia</taxon>
    </lineage>
</organism>
<dbReference type="Pfam" id="PF12919">
    <property type="entry name" value="TcdA_TcdB"/>
    <property type="match status" value="2"/>
</dbReference>
<gene>
    <name evidence="2" type="ORF">DMW51_00275</name>
</gene>
<evidence type="ECO:0000259" key="1">
    <source>
        <dbReference type="Pfam" id="PF12919"/>
    </source>
</evidence>
<comment type="caution">
    <text evidence="2">The sequence shown here is derived from an EMBL/GenBank/DDBJ whole genome shotgun (WGS) entry which is preliminary data.</text>
</comment>